<keyword evidence="1" id="KW-0255">Endonuclease</keyword>
<keyword evidence="1" id="KW-0378">Hydrolase</keyword>
<sequence>MKSLKGWGFSAGLTTLPSKTSFVQDPNTKPRDRLFGKKTGNWKSDLFCGTWNLQTLFKQGAAEKYKIRCIALQEDFRGINPRISTLTLRTRDFRIVLINAHAPTEEKDNEEKEEFYSTLEDNGYSSCRKRTMFPRKEIPKYTLVSPDGKYKNQIDHVLVNGRFRNGITNVPTLRGADSDSDHLLVGFWVHI</sequence>
<dbReference type="GO" id="GO:0004519">
    <property type="term" value="F:endonuclease activity"/>
    <property type="evidence" value="ECO:0007669"/>
    <property type="project" value="UniProtKB-KW"/>
</dbReference>
<dbReference type="Gene3D" id="3.60.10.10">
    <property type="entry name" value="Endonuclease/exonuclease/phosphatase"/>
    <property type="match status" value="1"/>
</dbReference>
<name>A0A5E4N2S8_9HEMI</name>
<keyword evidence="1" id="KW-0269">Exonuclease</keyword>
<gene>
    <name evidence="1" type="ORF">CINCED_3A022663</name>
</gene>
<proteinExistence type="predicted"/>
<dbReference type="InterPro" id="IPR036691">
    <property type="entry name" value="Endo/exonu/phosph_ase_sf"/>
</dbReference>
<keyword evidence="2" id="KW-1185">Reference proteome</keyword>
<evidence type="ECO:0000313" key="2">
    <source>
        <dbReference type="Proteomes" id="UP000325440"/>
    </source>
</evidence>
<reference evidence="1 2" key="1">
    <citation type="submission" date="2019-08" db="EMBL/GenBank/DDBJ databases">
        <authorList>
            <person name="Alioto T."/>
            <person name="Alioto T."/>
            <person name="Gomez Garrido J."/>
        </authorList>
    </citation>
    <scope>NUCLEOTIDE SEQUENCE [LARGE SCALE GENOMIC DNA]</scope>
</reference>
<protein>
    <submittedName>
        <fullName evidence="1">Endonuclease/exonuclease/phosphatase</fullName>
    </submittedName>
</protein>
<accession>A0A5E4N2S8</accession>
<dbReference type="SUPFAM" id="SSF56219">
    <property type="entry name" value="DNase I-like"/>
    <property type="match status" value="1"/>
</dbReference>
<keyword evidence="1" id="KW-0540">Nuclease</keyword>
<dbReference type="EMBL" id="CABPRJ010001438">
    <property type="protein sequence ID" value="VVC36852.1"/>
    <property type="molecule type" value="Genomic_DNA"/>
</dbReference>
<dbReference type="Proteomes" id="UP000325440">
    <property type="component" value="Unassembled WGS sequence"/>
</dbReference>
<dbReference type="GO" id="GO:0004527">
    <property type="term" value="F:exonuclease activity"/>
    <property type="evidence" value="ECO:0007669"/>
    <property type="project" value="UniProtKB-KW"/>
</dbReference>
<dbReference type="AlphaFoldDB" id="A0A5E4N2S8"/>
<organism evidence="1 2">
    <name type="scientific">Cinara cedri</name>
    <dbReference type="NCBI Taxonomy" id="506608"/>
    <lineage>
        <taxon>Eukaryota</taxon>
        <taxon>Metazoa</taxon>
        <taxon>Ecdysozoa</taxon>
        <taxon>Arthropoda</taxon>
        <taxon>Hexapoda</taxon>
        <taxon>Insecta</taxon>
        <taxon>Pterygota</taxon>
        <taxon>Neoptera</taxon>
        <taxon>Paraneoptera</taxon>
        <taxon>Hemiptera</taxon>
        <taxon>Sternorrhyncha</taxon>
        <taxon>Aphidomorpha</taxon>
        <taxon>Aphidoidea</taxon>
        <taxon>Aphididae</taxon>
        <taxon>Lachninae</taxon>
        <taxon>Cinara</taxon>
    </lineage>
</organism>
<evidence type="ECO:0000313" key="1">
    <source>
        <dbReference type="EMBL" id="VVC36852.1"/>
    </source>
</evidence>
<dbReference type="OrthoDB" id="6623528at2759"/>